<sequence>MTMSLTNGSRTTSKSARQAGHKSDRQTNKSGRGWGDVWDSSSDPEDNPIARREKSPNVITNDTQPVRQTTSITVPTPKIRNNAASSRSDELGDNQPLRSSSYTHISPPSPSSYGPRADWTVLDQTEITEAEKIYEAERQKRLETTEMHSQDLNTASSPYTGTVAMANMKGLTASGSGRTFGSGVAGLSKSFINIALGNTASQASSQQAGKGKEREQEARSNLPHRGQSTTSKRQACGRDAIRPDIDEILRDPMHILKDPTAFSNLTSSDTSTPVDPSARTPMNPQGADICYSSVMPHSAQAATTHSDMPKRTRSIRSERRREKFAKVLSGKGRDRGGSVDSDMASDRNRCPTNSPRRASVVMRSYTASESLWPGDEFDTLPQC</sequence>
<dbReference type="EMBL" id="JASBWU010000004">
    <property type="protein sequence ID" value="KAJ9122507.1"/>
    <property type="molecule type" value="Genomic_DNA"/>
</dbReference>
<evidence type="ECO:0000313" key="1">
    <source>
        <dbReference type="EMBL" id="KAJ9122507.1"/>
    </source>
</evidence>
<comment type="caution">
    <text evidence="1">The sequence shown here is derived from an EMBL/GenBank/DDBJ whole genome shotgun (WGS) entry which is preliminary data.</text>
</comment>
<name>A0ACC2XIG1_9TREE</name>
<evidence type="ECO:0000313" key="2">
    <source>
        <dbReference type="Proteomes" id="UP001243375"/>
    </source>
</evidence>
<keyword evidence="2" id="KW-1185">Reference proteome</keyword>
<accession>A0ACC2XIG1</accession>
<organism evidence="1 2">
    <name type="scientific">Naganishia vaughanmartiniae</name>
    <dbReference type="NCBI Taxonomy" id="1424756"/>
    <lineage>
        <taxon>Eukaryota</taxon>
        <taxon>Fungi</taxon>
        <taxon>Dikarya</taxon>
        <taxon>Basidiomycota</taxon>
        <taxon>Agaricomycotina</taxon>
        <taxon>Tremellomycetes</taxon>
        <taxon>Filobasidiales</taxon>
        <taxon>Filobasidiaceae</taxon>
        <taxon>Naganishia</taxon>
    </lineage>
</organism>
<proteinExistence type="predicted"/>
<protein>
    <submittedName>
        <fullName evidence="1">Uncharacterized protein</fullName>
    </submittedName>
</protein>
<reference evidence="1" key="1">
    <citation type="submission" date="2023-04" db="EMBL/GenBank/DDBJ databases">
        <title>Draft Genome sequencing of Naganishia species isolated from polar environments using Oxford Nanopore Technology.</title>
        <authorList>
            <person name="Leo P."/>
            <person name="Venkateswaran K."/>
        </authorList>
    </citation>
    <scope>NUCLEOTIDE SEQUENCE</scope>
    <source>
        <strain evidence="1">MNA-CCFEE 5425</strain>
    </source>
</reference>
<gene>
    <name evidence="1" type="ORF">QFC22_001936</name>
</gene>
<dbReference type="Proteomes" id="UP001243375">
    <property type="component" value="Unassembled WGS sequence"/>
</dbReference>